<dbReference type="InterPro" id="IPR050291">
    <property type="entry name" value="CDF_Transporter"/>
</dbReference>
<dbReference type="FunFam" id="1.20.1510.10:FF:000006">
    <property type="entry name" value="Divalent cation efflux transporter"/>
    <property type="match status" value="1"/>
</dbReference>
<evidence type="ECO:0000256" key="3">
    <source>
        <dbReference type="ARBA" id="ARBA00022448"/>
    </source>
</evidence>
<dbReference type="Pfam" id="PF16916">
    <property type="entry name" value="ZT_dimer"/>
    <property type="match status" value="1"/>
</dbReference>
<dbReference type="Gene3D" id="3.30.70.1350">
    <property type="entry name" value="Cation efflux protein, cytoplasmic domain"/>
    <property type="match status" value="1"/>
</dbReference>
<proteinExistence type="inferred from homology"/>
<dbReference type="NCBIfam" id="TIGR01297">
    <property type="entry name" value="CDF"/>
    <property type="match status" value="1"/>
</dbReference>
<keyword evidence="6 7" id="KW-0472">Membrane</keyword>
<evidence type="ECO:0000313" key="10">
    <source>
        <dbReference type="EMBL" id="SDA37910.1"/>
    </source>
</evidence>
<dbReference type="Pfam" id="PF01545">
    <property type="entry name" value="Cation_efflux"/>
    <property type="match status" value="1"/>
</dbReference>
<keyword evidence="11" id="KW-1185">Reference proteome</keyword>
<feature type="transmembrane region" description="Helical" evidence="7">
    <location>
        <begin position="80"/>
        <end position="98"/>
    </location>
</feature>
<dbReference type="InterPro" id="IPR027469">
    <property type="entry name" value="Cation_efflux_TMD_sf"/>
</dbReference>
<gene>
    <name evidence="10" type="ORF">SAMN02910315_00186</name>
</gene>
<dbReference type="GO" id="GO:0008324">
    <property type="term" value="F:monoatomic cation transmembrane transporter activity"/>
    <property type="evidence" value="ECO:0007669"/>
    <property type="project" value="InterPro"/>
</dbReference>
<comment type="similarity">
    <text evidence="2">Belongs to the cation diffusion facilitator (CDF) transporter (TC 2.A.4) family.</text>
</comment>
<name>A0A1G5UWB3_9EURY</name>
<dbReference type="InterPro" id="IPR027470">
    <property type="entry name" value="Cation_efflux_CTD"/>
</dbReference>
<evidence type="ECO:0000313" key="11">
    <source>
        <dbReference type="Proteomes" id="UP000323439"/>
    </source>
</evidence>
<dbReference type="EMBL" id="FMXB01000001">
    <property type="protein sequence ID" value="SDA37910.1"/>
    <property type="molecule type" value="Genomic_DNA"/>
</dbReference>
<evidence type="ECO:0000256" key="5">
    <source>
        <dbReference type="ARBA" id="ARBA00022989"/>
    </source>
</evidence>
<dbReference type="InterPro" id="IPR002524">
    <property type="entry name" value="Cation_efflux"/>
</dbReference>
<feature type="domain" description="Cation efflux protein cytoplasmic" evidence="9">
    <location>
        <begin position="212"/>
        <end position="288"/>
    </location>
</feature>
<dbReference type="InterPro" id="IPR058533">
    <property type="entry name" value="Cation_efflux_TM"/>
</dbReference>
<dbReference type="InterPro" id="IPR036837">
    <property type="entry name" value="Cation_efflux_CTD_sf"/>
</dbReference>
<dbReference type="Proteomes" id="UP000323439">
    <property type="component" value="Unassembled WGS sequence"/>
</dbReference>
<dbReference type="AlphaFoldDB" id="A0A1G5UWB3"/>
<dbReference type="PANTHER" id="PTHR43840:SF15">
    <property type="entry name" value="MITOCHONDRIAL METAL TRANSPORTER 1-RELATED"/>
    <property type="match status" value="1"/>
</dbReference>
<keyword evidence="4 7" id="KW-0812">Transmembrane</keyword>
<dbReference type="RefSeq" id="WP_149730830.1">
    <property type="nucleotide sequence ID" value="NZ_FMXB01000001.1"/>
</dbReference>
<comment type="subcellular location">
    <subcellularLocation>
        <location evidence="1">Membrane</location>
        <topology evidence="1">Multi-pass membrane protein</topology>
    </subcellularLocation>
</comment>
<reference evidence="10 11" key="1">
    <citation type="submission" date="2016-10" db="EMBL/GenBank/DDBJ databases">
        <authorList>
            <person name="Varghese N."/>
            <person name="Submissions S."/>
        </authorList>
    </citation>
    <scope>NUCLEOTIDE SEQUENCE [LARGE SCALE GENOMIC DNA]</scope>
    <source>
        <strain evidence="10 11">DSM 16643</strain>
    </source>
</reference>
<dbReference type="SUPFAM" id="SSF161111">
    <property type="entry name" value="Cation efflux protein transmembrane domain-like"/>
    <property type="match status" value="1"/>
</dbReference>
<feature type="transmembrane region" description="Helical" evidence="7">
    <location>
        <begin position="12"/>
        <end position="33"/>
    </location>
</feature>
<keyword evidence="3" id="KW-0813">Transport</keyword>
<evidence type="ECO:0000256" key="1">
    <source>
        <dbReference type="ARBA" id="ARBA00004141"/>
    </source>
</evidence>
<dbReference type="Gene3D" id="1.20.1510.10">
    <property type="entry name" value="Cation efflux protein transmembrane domain"/>
    <property type="match status" value="1"/>
</dbReference>
<dbReference type="GO" id="GO:0016020">
    <property type="term" value="C:membrane"/>
    <property type="evidence" value="ECO:0007669"/>
    <property type="project" value="UniProtKB-SubCell"/>
</dbReference>
<keyword evidence="5 7" id="KW-1133">Transmembrane helix</keyword>
<feature type="transmembrane region" description="Helical" evidence="7">
    <location>
        <begin position="39"/>
        <end position="60"/>
    </location>
</feature>
<feature type="domain" description="Cation efflux protein transmembrane" evidence="8">
    <location>
        <begin position="14"/>
        <end position="207"/>
    </location>
</feature>
<dbReference type="SUPFAM" id="SSF160240">
    <property type="entry name" value="Cation efflux protein cytoplasmic domain-like"/>
    <property type="match status" value="1"/>
</dbReference>
<dbReference type="OrthoDB" id="8907at2157"/>
<feature type="transmembrane region" description="Helical" evidence="7">
    <location>
        <begin position="158"/>
        <end position="175"/>
    </location>
</feature>
<evidence type="ECO:0000256" key="2">
    <source>
        <dbReference type="ARBA" id="ARBA00008114"/>
    </source>
</evidence>
<evidence type="ECO:0000259" key="8">
    <source>
        <dbReference type="Pfam" id="PF01545"/>
    </source>
</evidence>
<protein>
    <submittedName>
        <fullName evidence="10">Cation diffusion facilitator family transporter</fullName>
    </submittedName>
</protein>
<feature type="transmembrane region" description="Helical" evidence="7">
    <location>
        <begin position="118"/>
        <end position="137"/>
    </location>
</feature>
<evidence type="ECO:0000256" key="7">
    <source>
        <dbReference type="SAM" id="Phobius"/>
    </source>
</evidence>
<dbReference type="PANTHER" id="PTHR43840">
    <property type="entry name" value="MITOCHONDRIAL METAL TRANSPORTER 1-RELATED"/>
    <property type="match status" value="1"/>
</dbReference>
<sequence length="302" mass="32737">MDELREKGGKKAATVAITANCFLTAFNILVGVMSGSYALIAEGMHTFSDVTTSVIAYIGFKIGQKPADEEHPRGHGRAEAISGLVIVVFLTIVGWEIIDTAKDQFLNPSLITVPSFYAAIMAVFGIFINLAISTYIIKIGEEIHSPAIVADGKHQRTDIFSSIAILCGVVASNIGYPILDPIVGCLIGLLILKTAFEIGKENIDNIMGKVTDDKIIRKIERVANKTPNAYEAHNIKVDNYGAYVLVNLHVKVNGSLTVSQSHEIAHNVEKNILKKIPIVKSATVHVCPLGSEYDHSQDIDKK</sequence>
<organism evidence="10 11">
    <name type="scientific">Methanobrevibacter millerae</name>
    <dbReference type="NCBI Taxonomy" id="230361"/>
    <lineage>
        <taxon>Archaea</taxon>
        <taxon>Methanobacteriati</taxon>
        <taxon>Methanobacteriota</taxon>
        <taxon>Methanomada group</taxon>
        <taxon>Methanobacteria</taxon>
        <taxon>Methanobacteriales</taxon>
        <taxon>Methanobacteriaceae</taxon>
        <taxon>Methanobrevibacter</taxon>
    </lineage>
</organism>
<evidence type="ECO:0000259" key="9">
    <source>
        <dbReference type="Pfam" id="PF16916"/>
    </source>
</evidence>
<evidence type="ECO:0000256" key="6">
    <source>
        <dbReference type="ARBA" id="ARBA00023136"/>
    </source>
</evidence>
<accession>A0A1G5UWB3</accession>
<evidence type="ECO:0000256" key="4">
    <source>
        <dbReference type="ARBA" id="ARBA00022692"/>
    </source>
</evidence>